<dbReference type="EMBL" id="JBEPFB010000017">
    <property type="protein sequence ID" value="MER7377148.1"/>
    <property type="molecule type" value="Genomic_DNA"/>
</dbReference>
<evidence type="ECO:0000313" key="1">
    <source>
        <dbReference type="EMBL" id="MER7377148.1"/>
    </source>
</evidence>
<protein>
    <submittedName>
        <fullName evidence="1">Uncharacterized protein</fullName>
    </submittedName>
</protein>
<proteinExistence type="predicted"/>
<comment type="caution">
    <text evidence="1">The sequence shown here is derived from an EMBL/GenBank/DDBJ whole genome shotgun (WGS) entry which is preliminary data.</text>
</comment>
<sequence>MTRAAWDATPTDYQARLLLAALDDSQHRIPSDAKTRTLEIMAGNREWIRAHRLTSTLAAVESGAKDYVLTHHGVNAANRVRIAELAKQYPFGSGAVYMPEGATKRDVVVVNSGPEKDGTVEVLSAKQGGQPVRVPLGALQPLPEPTPEPEGEWTEWWTVMDRTGQEVARVKGGELRSLAMKAVERDPVAGPVSRREGGVGLRRLRSSELSIPVGELRGLPRVAPAPRPVEIRRSNGRTATVMAGFTRKSIPTRLREANAPGRSVYSEAAGANRWRLPGGEEITHGEAAKRFLGD</sequence>
<evidence type="ECO:0000313" key="2">
    <source>
        <dbReference type="Proteomes" id="UP001486207"/>
    </source>
</evidence>
<name>A0ABV1Y0A7_9ACTN</name>
<accession>A0ABV1Y0A7</accession>
<dbReference type="RefSeq" id="WP_190074187.1">
    <property type="nucleotide sequence ID" value="NZ_BNBM01000017.1"/>
</dbReference>
<gene>
    <name evidence="1" type="ORF">ABT384_31415</name>
</gene>
<keyword evidence="2" id="KW-1185">Reference proteome</keyword>
<dbReference type="Proteomes" id="UP001486207">
    <property type="component" value="Unassembled WGS sequence"/>
</dbReference>
<reference evidence="1 2" key="1">
    <citation type="submission" date="2024-06" db="EMBL/GenBank/DDBJ databases">
        <title>The Natural Products Discovery Center: Release of the First 8490 Sequenced Strains for Exploring Actinobacteria Biosynthetic Diversity.</title>
        <authorList>
            <person name="Kalkreuter E."/>
            <person name="Kautsar S.A."/>
            <person name="Yang D."/>
            <person name="Bader C.D."/>
            <person name="Teijaro C.N."/>
            <person name="Fluegel L."/>
            <person name="Davis C.M."/>
            <person name="Simpson J.R."/>
            <person name="Lauterbach L."/>
            <person name="Steele A.D."/>
            <person name="Gui C."/>
            <person name="Meng S."/>
            <person name="Li G."/>
            <person name="Viehrig K."/>
            <person name="Ye F."/>
            <person name="Su P."/>
            <person name="Kiefer A.F."/>
            <person name="Nichols A."/>
            <person name="Cepeda A.J."/>
            <person name="Yan W."/>
            <person name="Fan B."/>
            <person name="Jiang Y."/>
            <person name="Adhikari A."/>
            <person name="Zheng C.-J."/>
            <person name="Schuster L."/>
            <person name="Cowan T.M."/>
            <person name="Smanski M.J."/>
            <person name="Chevrette M.G."/>
            <person name="De Carvalho L.P.S."/>
            <person name="Shen B."/>
        </authorList>
    </citation>
    <scope>NUCLEOTIDE SEQUENCE [LARGE SCALE GENOMIC DNA]</scope>
    <source>
        <strain evidence="1 2">NPDC000155</strain>
    </source>
</reference>
<organism evidence="1 2">
    <name type="scientific">Streptomyces lanatus</name>
    <dbReference type="NCBI Taxonomy" id="66900"/>
    <lineage>
        <taxon>Bacteria</taxon>
        <taxon>Bacillati</taxon>
        <taxon>Actinomycetota</taxon>
        <taxon>Actinomycetes</taxon>
        <taxon>Kitasatosporales</taxon>
        <taxon>Streptomycetaceae</taxon>
        <taxon>Streptomyces</taxon>
    </lineage>
</organism>